<organism evidence="6 7">
    <name type="scientific">Campylobacter fetus</name>
    <dbReference type="NCBI Taxonomy" id="196"/>
    <lineage>
        <taxon>Bacteria</taxon>
        <taxon>Pseudomonadati</taxon>
        <taxon>Campylobacterota</taxon>
        <taxon>Epsilonproteobacteria</taxon>
        <taxon>Campylobacterales</taxon>
        <taxon>Campylobacteraceae</taxon>
        <taxon>Campylobacter</taxon>
    </lineage>
</organism>
<evidence type="ECO:0000256" key="2">
    <source>
        <dbReference type="ARBA" id="ARBA00022692"/>
    </source>
</evidence>
<dbReference type="GO" id="GO:0016020">
    <property type="term" value="C:membrane"/>
    <property type="evidence" value="ECO:0007669"/>
    <property type="project" value="UniProtKB-SubCell"/>
</dbReference>
<sequence length="125" mass="13909">MDVSAITMYMQDKVPSQGLLLLQDKLKVASQEKLQSIALIPLKNPLIGLILGVLFGGFGVDRFYKGDVILGIAKLVLTIIGWMTVLIVIGYIFLIIVFVWVIADFFLVYKGIKQDNLNKIIQILA</sequence>
<dbReference type="RefSeq" id="WP_002850781.1">
    <property type="nucleotide sequence ID" value="NZ_AACCWR020000028.1"/>
</dbReference>
<gene>
    <name evidence="6" type="ORF">CX802_09165</name>
</gene>
<evidence type="ECO:0000256" key="3">
    <source>
        <dbReference type="ARBA" id="ARBA00022989"/>
    </source>
</evidence>
<dbReference type="GeneID" id="61065513"/>
<dbReference type="InterPro" id="IPR007829">
    <property type="entry name" value="TM2"/>
</dbReference>
<evidence type="ECO:0000256" key="1">
    <source>
        <dbReference type="ARBA" id="ARBA00004141"/>
    </source>
</evidence>
<dbReference type="Proteomes" id="UP000535509">
    <property type="component" value="Unassembled WGS sequence"/>
</dbReference>
<dbReference type="OMA" id="WVIADFF"/>
<evidence type="ECO:0000256" key="4">
    <source>
        <dbReference type="ARBA" id="ARBA00023136"/>
    </source>
</evidence>
<keyword evidence="2" id="KW-0812">Transmembrane</keyword>
<evidence type="ECO:0000259" key="5">
    <source>
        <dbReference type="Pfam" id="PF05154"/>
    </source>
</evidence>
<proteinExistence type="predicted"/>
<keyword evidence="4" id="KW-0472">Membrane</keyword>
<evidence type="ECO:0000313" key="7">
    <source>
        <dbReference type="Proteomes" id="UP000535509"/>
    </source>
</evidence>
<reference evidence="6 7" key="1">
    <citation type="submission" date="2018-06" db="EMBL/GenBank/DDBJ databases">
        <authorList>
            <consortium name="PulseNet: The National Subtyping Network for Foodborne Disease Surveillance"/>
            <person name="Tarr C.L."/>
            <person name="Trees E."/>
            <person name="Katz L.S."/>
            <person name="Carleton-Romer H.A."/>
            <person name="Stroika S."/>
            <person name="Kucerova Z."/>
            <person name="Roache K.F."/>
            <person name="Sabol A.L."/>
            <person name="Besser J."/>
            <person name="Gerner-Smidt P."/>
        </authorList>
    </citation>
    <scope>NUCLEOTIDE SEQUENCE [LARGE SCALE GENOMIC DNA]</scope>
    <source>
        <strain evidence="6 7">PNUSAC001503</strain>
    </source>
</reference>
<feature type="domain" description="TM2" evidence="5">
    <location>
        <begin position="43"/>
        <end position="92"/>
    </location>
</feature>
<dbReference type="EMBL" id="AABTCC010000047">
    <property type="protein sequence ID" value="EAI8859991.1"/>
    <property type="molecule type" value="Genomic_DNA"/>
</dbReference>
<dbReference type="AlphaFoldDB" id="A0A5L4XYW3"/>
<dbReference type="Pfam" id="PF05154">
    <property type="entry name" value="TM2"/>
    <property type="match status" value="1"/>
</dbReference>
<keyword evidence="7" id="KW-1185">Reference proteome</keyword>
<keyword evidence="3" id="KW-1133">Transmembrane helix</keyword>
<comment type="subcellular location">
    <subcellularLocation>
        <location evidence="1">Membrane</location>
        <topology evidence="1">Multi-pass membrane protein</topology>
    </subcellularLocation>
</comment>
<comment type="caution">
    <text evidence="6">The sequence shown here is derived from an EMBL/GenBank/DDBJ whole genome shotgun (WGS) entry which is preliminary data.</text>
</comment>
<accession>A0A5L4XYW3</accession>
<protein>
    <submittedName>
        <fullName evidence="6">TM2 domain-containing protein</fullName>
    </submittedName>
</protein>
<name>A0A5L4XYW3_CAMFE</name>
<evidence type="ECO:0000313" key="6">
    <source>
        <dbReference type="EMBL" id="EAI8859991.1"/>
    </source>
</evidence>